<organism evidence="1 2">
    <name type="scientific">Enterococcus phoeniculicola ATCC BAA-412</name>
    <dbReference type="NCBI Taxonomy" id="1158610"/>
    <lineage>
        <taxon>Bacteria</taxon>
        <taxon>Bacillati</taxon>
        <taxon>Bacillota</taxon>
        <taxon>Bacilli</taxon>
        <taxon>Lactobacillales</taxon>
        <taxon>Enterococcaceae</taxon>
        <taxon>Enterococcus</taxon>
    </lineage>
</organism>
<reference evidence="1 2" key="1">
    <citation type="submission" date="2013-02" db="EMBL/GenBank/DDBJ databases">
        <title>The Genome Sequence of Enterococcus phoeniculicola BAA-412.</title>
        <authorList>
            <consortium name="The Broad Institute Genome Sequencing Platform"/>
            <consortium name="The Broad Institute Genome Sequencing Center for Infectious Disease"/>
            <person name="Earl A.M."/>
            <person name="Gilmore M.S."/>
            <person name="Lebreton F."/>
            <person name="Walker B."/>
            <person name="Young S.K."/>
            <person name="Zeng Q."/>
            <person name="Gargeya S."/>
            <person name="Fitzgerald M."/>
            <person name="Haas B."/>
            <person name="Abouelleil A."/>
            <person name="Alvarado L."/>
            <person name="Arachchi H.M."/>
            <person name="Berlin A.M."/>
            <person name="Chapman S.B."/>
            <person name="Dewar J."/>
            <person name="Goldberg J."/>
            <person name="Griggs A."/>
            <person name="Gujja S."/>
            <person name="Hansen M."/>
            <person name="Howarth C."/>
            <person name="Imamovic A."/>
            <person name="Larimer J."/>
            <person name="McCowan C."/>
            <person name="Murphy C."/>
            <person name="Neiman D."/>
            <person name="Pearson M."/>
            <person name="Priest M."/>
            <person name="Roberts A."/>
            <person name="Saif S."/>
            <person name="Shea T."/>
            <person name="Sisk P."/>
            <person name="Sykes S."/>
            <person name="Wortman J."/>
            <person name="Nusbaum C."/>
            <person name="Birren B."/>
        </authorList>
    </citation>
    <scope>NUCLEOTIDE SEQUENCE [LARGE SCALE GENOMIC DNA]</scope>
    <source>
        <strain evidence="1 2">ATCC BAA-412</strain>
    </source>
</reference>
<accession>R3WCD4</accession>
<evidence type="ECO:0000313" key="1">
    <source>
        <dbReference type="EMBL" id="EOL45551.1"/>
    </source>
</evidence>
<sequence>MYPYAEIGWFIHGFINKYEYLWSASAYFMVSDKNGKSDDLLKITVSPSYLF</sequence>
<dbReference type="Proteomes" id="UP000013785">
    <property type="component" value="Unassembled WGS sequence"/>
</dbReference>
<dbReference type="AlphaFoldDB" id="R3WCD4"/>
<comment type="caution">
    <text evidence="1">The sequence shown here is derived from an EMBL/GenBank/DDBJ whole genome shotgun (WGS) entry which is preliminary data.</text>
</comment>
<proteinExistence type="predicted"/>
<dbReference type="HOGENOM" id="CLU_3098633_0_0_9"/>
<protein>
    <submittedName>
        <fullName evidence="1">Uncharacterized protein</fullName>
    </submittedName>
</protein>
<evidence type="ECO:0000313" key="2">
    <source>
        <dbReference type="Proteomes" id="UP000013785"/>
    </source>
</evidence>
<keyword evidence="2" id="KW-1185">Reference proteome</keyword>
<name>R3WCD4_9ENTE</name>
<dbReference type="EMBL" id="AJAT01000012">
    <property type="protein sequence ID" value="EOL45551.1"/>
    <property type="molecule type" value="Genomic_DNA"/>
</dbReference>
<gene>
    <name evidence="1" type="ORF">UC3_01441</name>
</gene>
<dbReference type="RefSeq" id="WP_010768104.1">
    <property type="nucleotide sequence ID" value="NZ_ASWE01000003.1"/>
</dbReference>